<dbReference type="STRING" id="3469.A0A4Y7KHJ5"/>
<dbReference type="GO" id="GO:0005634">
    <property type="term" value="C:nucleus"/>
    <property type="evidence" value="ECO:0007669"/>
    <property type="project" value="InterPro"/>
</dbReference>
<accession>A0A4Y7KHJ5</accession>
<gene>
    <name evidence="1" type="ORF">C5167_035523</name>
</gene>
<sequence length="167" mass="18639">MSEMDCLFYNKHAHYHTGNTPLALVWKDENCSQYVIDEDSKGQTPPHQQVVLALNHEDGSLITSDDPPIVFGYLSHEFMLNSHLKPGNFLRSTVGDGGMSFVDGKLEKADLHYTNQAYRARASADSYSKILFQYAARHSPLRIEDLVASMGSSEDLAEEAKDVEMIG</sequence>
<dbReference type="GO" id="GO:0005737">
    <property type="term" value="C:cytoplasm"/>
    <property type="evidence" value="ECO:0007669"/>
    <property type="project" value="InterPro"/>
</dbReference>
<dbReference type="EMBL" id="CM010721">
    <property type="protein sequence ID" value="RZC72327.1"/>
    <property type="molecule type" value="Genomic_DNA"/>
</dbReference>
<proteinExistence type="predicted"/>
<organism evidence="1 2">
    <name type="scientific">Papaver somniferum</name>
    <name type="common">Opium poppy</name>
    <dbReference type="NCBI Taxonomy" id="3469"/>
    <lineage>
        <taxon>Eukaryota</taxon>
        <taxon>Viridiplantae</taxon>
        <taxon>Streptophyta</taxon>
        <taxon>Embryophyta</taxon>
        <taxon>Tracheophyta</taxon>
        <taxon>Spermatophyta</taxon>
        <taxon>Magnoliopsida</taxon>
        <taxon>Ranunculales</taxon>
        <taxon>Papaveraceae</taxon>
        <taxon>Papaveroideae</taxon>
        <taxon>Papaver</taxon>
    </lineage>
</organism>
<dbReference type="Gene3D" id="3.30.470.30">
    <property type="entry name" value="DNA ligase/mRNA capping enzyme"/>
    <property type="match status" value="1"/>
</dbReference>
<dbReference type="OMA" id="YLSHEFM"/>
<reference evidence="1 2" key="1">
    <citation type="journal article" date="2018" name="Science">
        <title>The opium poppy genome and morphinan production.</title>
        <authorList>
            <person name="Guo L."/>
            <person name="Winzer T."/>
            <person name="Yang X."/>
            <person name="Li Y."/>
            <person name="Ning Z."/>
            <person name="He Z."/>
            <person name="Teodor R."/>
            <person name="Lu Y."/>
            <person name="Bowser T.A."/>
            <person name="Graham I.A."/>
            <person name="Ye K."/>
        </authorList>
    </citation>
    <scope>NUCLEOTIDE SEQUENCE [LARGE SCALE GENOMIC DNA]</scope>
    <source>
        <strain evidence="2">cv. HN1</strain>
        <tissue evidence="1">Leaves</tissue>
    </source>
</reference>
<keyword evidence="2" id="KW-1185">Reference proteome</keyword>
<dbReference type="Proteomes" id="UP000316621">
    <property type="component" value="Chromosome 7"/>
</dbReference>
<dbReference type="Gramene" id="RZC72327">
    <property type="protein sequence ID" value="RZC72327"/>
    <property type="gene ID" value="C5167_035523"/>
</dbReference>
<dbReference type="AlphaFoldDB" id="A0A4Y7KHJ5"/>
<evidence type="ECO:0000313" key="2">
    <source>
        <dbReference type="Proteomes" id="UP000316621"/>
    </source>
</evidence>
<dbReference type="PANTHER" id="PTHR13403:SF6">
    <property type="entry name" value="SNURPORTIN-1"/>
    <property type="match status" value="1"/>
</dbReference>
<name>A0A4Y7KHJ5_PAPSO</name>
<evidence type="ECO:0000313" key="1">
    <source>
        <dbReference type="EMBL" id="RZC72327.1"/>
    </source>
</evidence>
<dbReference type="GO" id="GO:0061015">
    <property type="term" value="P:snRNA import into nucleus"/>
    <property type="evidence" value="ECO:0007669"/>
    <property type="project" value="InterPro"/>
</dbReference>
<dbReference type="InterPro" id="IPR017336">
    <property type="entry name" value="Snurportin-1"/>
</dbReference>
<protein>
    <submittedName>
        <fullName evidence="1">Uncharacterized protein</fullName>
    </submittedName>
</protein>
<dbReference type="PANTHER" id="PTHR13403">
    <property type="entry name" value="SNURPORTIN1 RNUT1 PROTEIN RNA, U TRANSPORTER 1"/>
    <property type="match status" value="1"/>
</dbReference>